<dbReference type="Proteomes" id="UP001187192">
    <property type="component" value="Unassembled WGS sequence"/>
</dbReference>
<evidence type="ECO:0000256" key="1">
    <source>
        <dbReference type="SAM" id="MobiDB-lite"/>
    </source>
</evidence>
<evidence type="ECO:0000313" key="2">
    <source>
        <dbReference type="EMBL" id="GMN75441.1"/>
    </source>
</evidence>
<reference evidence="2" key="1">
    <citation type="submission" date="2023-07" db="EMBL/GenBank/DDBJ databases">
        <title>draft genome sequence of fig (Ficus carica).</title>
        <authorList>
            <person name="Takahashi T."/>
            <person name="Nishimura K."/>
        </authorList>
    </citation>
    <scope>NUCLEOTIDE SEQUENCE</scope>
</reference>
<accession>A0AA88JJJ6</accession>
<comment type="caution">
    <text evidence="2">The sequence shown here is derived from an EMBL/GenBank/DDBJ whole genome shotgun (WGS) entry which is preliminary data.</text>
</comment>
<sequence>MIHECLTHCFVSGLNSAGSSCTDTDPKANVPYPILPAEPGSLLSLIPPEIQPPAEAPAAPLEAKDVVDPPLPPVAKINHAADVPAETTPSSALANTVNVALSLAAEREGMQLPMAETDSGPPHGEGQKRHSPADKTGSTRQAAGFSSLLSA</sequence>
<protein>
    <submittedName>
        <fullName evidence="2">Uncharacterized protein</fullName>
    </submittedName>
</protein>
<organism evidence="2 3">
    <name type="scientific">Ficus carica</name>
    <name type="common">Common fig</name>
    <dbReference type="NCBI Taxonomy" id="3494"/>
    <lineage>
        <taxon>Eukaryota</taxon>
        <taxon>Viridiplantae</taxon>
        <taxon>Streptophyta</taxon>
        <taxon>Embryophyta</taxon>
        <taxon>Tracheophyta</taxon>
        <taxon>Spermatophyta</taxon>
        <taxon>Magnoliopsida</taxon>
        <taxon>eudicotyledons</taxon>
        <taxon>Gunneridae</taxon>
        <taxon>Pentapetalae</taxon>
        <taxon>rosids</taxon>
        <taxon>fabids</taxon>
        <taxon>Rosales</taxon>
        <taxon>Moraceae</taxon>
        <taxon>Ficeae</taxon>
        <taxon>Ficus</taxon>
    </lineage>
</organism>
<evidence type="ECO:0000313" key="3">
    <source>
        <dbReference type="Proteomes" id="UP001187192"/>
    </source>
</evidence>
<dbReference type="EMBL" id="BTGU01020711">
    <property type="protein sequence ID" value="GMN75441.1"/>
    <property type="molecule type" value="Genomic_DNA"/>
</dbReference>
<proteinExistence type="predicted"/>
<keyword evidence="3" id="KW-1185">Reference proteome</keyword>
<feature type="region of interest" description="Disordered" evidence="1">
    <location>
        <begin position="109"/>
        <end position="151"/>
    </location>
</feature>
<name>A0AA88JJJ6_FICCA</name>
<gene>
    <name evidence="2" type="ORF">TIFTF001_056429</name>
</gene>
<dbReference type="AlphaFoldDB" id="A0AA88JJJ6"/>